<comment type="caution">
    <text evidence="2">The sequence shown here is derived from an EMBL/GenBank/DDBJ whole genome shotgun (WGS) entry which is preliminary data.</text>
</comment>
<name>A0A073JWG0_9BACI</name>
<keyword evidence="1" id="KW-0812">Transmembrane</keyword>
<evidence type="ECO:0000256" key="1">
    <source>
        <dbReference type="SAM" id="Phobius"/>
    </source>
</evidence>
<accession>A0A073JWG0</accession>
<dbReference type="Proteomes" id="UP000027822">
    <property type="component" value="Unassembled WGS sequence"/>
</dbReference>
<dbReference type="AlphaFoldDB" id="A0A073JWG0"/>
<evidence type="ECO:0000313" key="3">
    <source>
        <dbReference type="Proteomes" id="UP000027822"/>
    </source>
</evidence>
<evidence type="ECO:0000313" key="2">
    <source>
        <dbReference type="EMBL" id="KEK18537.1"/>
    </source>
</evidence>
<organism evidence="2 3">
    <name type="scientific">Bacillus manliponensis</name>
    <dbReference type="NCBI Taxonomy" id="574376"/>
    <lineage>
        <taxon>Bacteria</taxon>
        <taxon>Bacillati</taxon>
        <taxon>Bacillota</taxon>
        <taxon>Bacilli</taxon>
        <taxon>Bacillales</taxon>
        <taxon>Bacillaceae</taxon>
        <taxon>Bacillus</taxon>
        <taxon>Bacillus cereus group</taxon>
    </lineage>
</organism>
<keyword evidence="1" id="KW-0472">Membrane</keyword>
<dbReference type="Pfam" id="PF06182">
    <property type="entry name" value="ABC2_membrane_6"/>
    <property type="match status" value="1"/>
</dbReference>
<reference evidence="2 3" key="1">
    <citation type="submission" date="2014-06" db="EMBL/GenBank/DDBJ databases">
        <title>Draft genome sequence of Bacillus manliponensis JCM 15802 (MCCC 1A00708).</title>
        <authorList>
            <person name="Lai Q."/>
            <person name="Liu Y."/>
            <person name="Shao Z."/>
        </authorList>
    </citation>
    <scope>NUCLEOTIDE SEQUENCE [LARGE SCALE GENOMIC DNA]</scope>
    <source>
        <strain evidence="2 3">JCM 15802</strain>
    </source>
</reference>
<dbReference type="EMBL" id="JOTN01000013">
    <property type="protein sequence ID" value="KEK18537.1"/>
    <property type="molecule type" value="Genomic_DNA"/>
</dbReference>
<dbReference type="RefSeq" id="WP_034640551.1">
    <property type="nucleotide sequence ID" value="NZ_CBCSJC010000014.1"/>
</dbReference>
<dbReference type="PANTHER" id="PTHR36833">
    <property type="entry name" value="SLR0610 PROTEIN-RELATED"/>
    <property type="match status" value="1"/>
</dbReference>
<dbReference type="STRING" id="574376.BAMA_04515"/>
<dbReference type="PANTHER" id="PTHR36833:SF1">
    <property type="entry name" value="INTEGRAL MEMBRANE TRANSPORT PROTEIN"/>
    <property type="match status" value="1"/>
</dbReference>
<dbReference type="eggNOG" id="COG3694">
    <property type="taxonomic scope" value="Bacteria"/>
</dbReference>
<proteinExistence type="predicted"/>
<protein>
    <recommendedName>
        <fullName evidence="4">ABC transporter permease</fullName>
    </recommendedName>
</protein>
<gene>
    <name evidence="2" type="ORF">BAMA_04515</name>
</gene>
<evidence type="ECO:0008006" key="4">
    <source>
        <dbReference type="Google" id="ProtNLM"/>
    </source>
</evidence>
<feature type="transmembrane region" description="Helical" evidence="1">
    <location>
        <begin position="113"/>
        <end position="133"/>
    </location>
</feature>
<dbReference type="OrthoDB" id="9788195at2"/>
<keyword evidence="3" id="KW-1185">Reference proteome</keyword>
<dbReference type="InterPro" id="IPR010390">
    <property type="entry name" value="ABC-2_transporter-like"/>
</dbReference>
<feature type="transmembrane region" description="Helical" evidence="1">
    <location>
        <begin position="139"/>
        <end position="172"/>
    </location>
</feature>
<feature type="transmembrane region" description="Helical" evidence="1">
    <location>
        <begin position="193"/>
        <end position="213"/>
    </location>
</feature>
<feature type="transmembrane region" description="Helical" evidence="1">
    <location>
        <begin position="21"/>
        <end position="46"/>
    </location>
</feature>
<feature type="transmembrane region" description="Helical" evidence="1">
    <location>
        <begin position="58"/>
        <end position="80"/>
    </location>
</feature>
<keyword evidence="1" id="KW-1133">Transmembrane helix</keyword>
<feature type="transmembrane region" description="Helical" evidence="1">
    <location>
        <begin position="233"/>
        <end position="252"/>
    </location>
</feature>
<sequence length="264" mass="30064">MEYLKLYFKMQGANIRSRMAYPFNFFLGIFCVTCFGIFSTLFIWVLTRNFPSIAGWDFYEILFVSSFNMLAYSLGLLFFIHIMEIDQFVRNAEFDRILIRPMNSLLQFASKQFNINSLGTVIYATGALIYAGFHIEGWTIVTILYTVLLILCGSIVSVSIHLILGSTSFITLQSGGLFQMLDTIYTNVDNYPIIIFPKWIQVFLTFILPIGFIGYYPSAGLLEKGSYLLNDHIILICIGVTAILAILSYIFWNFCIKFYSGAGS</sequence>